<evidence type="ECO:0000313" key="2">
    <source>
        <dbReference type="EMBL" id="OWK37928.1"/>
    </source>
</evidence>
<dbReference type="OrthoDB" id="246958at2"/>
<dbReference type="RefSeq" id="WP_088257756.1">
    <property type="nucleotide sequence ID" value="NZ_NIDE01000014.1"/>
</dbReference>
<sequence length="534" mass="58301">MMLKPFFAAAMLAPGRQLSFRRLAASHVLMVAGLTYAATAATSSAALTTVGYLFLVLGLVEGAALVGWRLTQLPKSQALEFLLTSPVHPRGVFAAEALVGVARFALVWLAGAPVAAGLIFTGTIDPADLIPILVMPFVWGTTAGLALTAWVYEPRAVRRIGELCSLAAVLVYLVVGVVAGENLRAWLEQLPEVLGRFLFEGVIFLHTMNPFGVVRYWFASDRVDWLAWERFEYLHLFAAALMGAAGLRAAFRLKGHYHDRHYRPLDSSRAAQLEQIGNRPLSWWAVRRVMEYSGRVNLWIAGGVAILYAAFIVAGDDWPAWMGRVVFVMFEGWGGAPMVATALAVLAAVPAAYQFGLWDPTVPDRCRRLELLLLTELRGIDYWHASLAAAWRRGRGYLFSSMMLWLALGISGRNPWWDVAAAVSSGVLLWAFTFAVGFRAFATGGQSNGLASLLTLGLPILVVALFRGGWDQAANFVPTALCYTPLAGGVTWAWAAGFTLIAGATTFLTRRGLARCDADLRRWYDQNQGSRSVE</sequence>
<keyword evidence="1" id="KW-1133">Transmembrane helix</keyword>
<evidence type="ECO:0000313" key="3">
    <source>
        <dbReference type="Proteomes" id="UP000214646"/>
    </source>
</evidence>
<keyword evidence="1" id="KW-0472">Membrane</keyword>
<comment type="caution">
    <text evidence="2">The sequence shown here is derived from an EMBL/GenBank/DDBJ whole genome shotgun (WGS) entry which is preliminary data.</text>
</comment>
<dbReference type="Proteomes" id="UP000214646">
    <property type="component" value="Unassembled WGS sequence"/>
</dbReference>
<dbReference type="EMBL" id="NIDE01000014">
    <property type="protein sequence ID" value="OWK37928.1"/>
    <property type="molecule type" value="Genomic_DNA"/>
</dbReference>
<feature type="transmembrane region" description="Helical" evidence="1">
    <location>
        <begin position="50"/>
        <end position="70"/>
    </location>
</feature>
<feature type="transmembrane region" description="Helical" evidence="1">
    <location>
        <begin position="335"/>
        <end position="358"/>
    </location>
</feature>
<reference evidence="3" key="1">
    <citation type="submission" date="2017-06" db="EMBL/GenBank/DDBJ databases">
        <title>Genome analysis of Fimbriiglobus ruber SP5, the first member of the order Planctomycetales with confirmed chitinolytic capability.</title>
        <authorList>
            <person name="Ravin N.V."/>
            <person name="Rakitin A.L."/>
            <person name="Ivanova A.A."/>
            <person name="Beletsky A.V."/>
            <person name="Kulichevskaya I.S."/>
            <person name="Mardanov A.V."/>
            <person name="Dedysh S.N."/>
        </authorList>
    </citation>
    <scope>NUCLEOTIDE SEQUENCE [LARGE SCALE GENOMIC DNA]</scope>
    <source>
        <strain evidence="3">SP5</strain>
    </source>
</reference>
<organism evidence="2 3">
    <name type="scientific">Fimbriiglobus ruber</name>
    <dbReference type="NCBI Taxonomy" id="1908690"/>
    <lineage>
        <taxon>Bacteria</taxon>
        <taxon>Pseudomonadati</taxon>
        <taxon>Planctomycetota</taxon>
        <taxon>Planctomycetia</taxon>
        <taxon>Gemmatales</taxon>
        <taxon>Gemmataceae</taxon>
        <taxon>Fimbriiglobus</taxon>
    </lineage>
</organism>
<proteinExistence type="predicted"/>
<keyword evidence="3" id="KW-1185">Reference proteome</keyword>
<feature type="transmembrane region" description="Helical" evidence="1">
    <location>
        <begin position="450"/>
        <end position="470"/>
    </location>
</feature>
<feature type="transmembrane region" description="Helical" evidence="1">
    <location>
        <begin position="419"/>
        <end position="438"/>
    </location>
</feature>
<feature type="transmembrane region" description="Helical" evidence="1">
    <location>
        <begin position="396"/>
        <end position="413"/>
    </location>
</feature>
<protein>
    <submittedName>
        <fullName evidence="2">Uncharacterized protein</fullName>
    </submittedName>
</protein>
<feature type="transmembrane region" description="Helical" evidence="1">
    <location>
        <begin position="490"/>
        <end position="508"/>
    </location>
</feature>
<feature type="transmembrane region" description="Helical" evidence="1">
    <location>
        <begin position="296"/>
        <end position="315"/>
    </location>
</feature>
<name>A0A225DH96_9BACT</name>
<accession>A0A225DH96</accession>
<feature type="transmembrane region" description="Helical" evidence="1">
    <location>
        <begin position="91"/>
        <end position="110"/>
    </location>
</feature>
<evidence type="ECO:0000256" key="1">
    <source>
        <dbReference type="SAM" id="Phobius"/>
    </source>
</evidence>
<feature type="transmembrane region" description="Helical" evidence="1">
    <location>
        <begin position="130"/>
        <end position="151"/>
    </location>
</feature>
<dbReference type="AlphaFoldDB" id="A0A225DH96"/>
<gene>
    <name evidence="2" type="ORF">FRUB_07048</name>
</gene>
<feature type="transmembrane region" description="Helical" evidence="1">
    <location>
        <begin position="163"/>
        <end position="180"/>
    </location>
</feature>
<keyword evidence="1" id="KW-0812">Transmembrane</keyword>